<comment type="similarity">
    <text evidence="2">Belongs to the enoyl-CoA hydratase/isomerase family.</text>
</comment>
<organism evidence="4">
    <name type="scientific">Brassica napus</name>
    <name type="common">Rape</name>
    <dbReference type="NCBI Taxonomy" id="3708"/>
    <lineage>
        <taxon>Eukaryota</taxon>
        <taxon>Viridiplantae</taxon>
        <taxon>Streptophyta</taxon>
        <taxon>Embryophyta</taxon>
        <taxon>Tracheophyta</taxon>
        <taxon>Spermatophyta</taxon>
        <taxon>Magnoliopsida</taxon>
        <taxon>eudicotyledons</taxon>
        <taxon>Gunneridae</taxon>
        <taxon>Pentapetalae</taxon>
        <taxon>rosids</taxon>
        <taxon>malvids</taxon>
        <taxon>Brassicales</taxon>
        <taxon>Brassicaceae</taxon>
        <taxon>Brassiceae</taxon>
        <taxon>Brassica</taxon>
    </lineage>
</organism>
<dbReference type="GO" id="GO:0003860">
    <property type="term" value="F:3-hydroxyisobutyryl-CoA hydrolase activity"/>
    <property type="evidence" value="ECO:0007669"/>
    <property type="project" value="UniProtKB-UniRule"/>
</dbReference>
<dbReference type="SUPFAM" id="SSF52096">
    <property type="entry name" value="ClpP/crotonase"/>
    <property type="match status" value="2"/>
</dbReference>
<dbReference type="EC" id="3.1.2.4" evidence="2"/>
<dbReference type="Gene3D" id="3.90.226.10">
    <property type="entry name" value="2-enoyl-CoA Hydratase, Chain A, domain 1"/>
    <property type="match status" value="2"/>
</dbReference>
<accession>A0A817AN19</accession>
<evidence type="ECO:0000313" key="4">
    <source>
        <dbReference type="EMBL" id="CAF2261306.1"/>
    </source>
</evidence>
<evidence type="ECO:0000256" key="2">
    <source>
        <dbReference type="RuleBase" id="RU369070"/>
    </source>
</evidence>
<dbReference type="InterPro" id="IPR029045">
    <property type="entry name" value="ClpP/crotonase-like_dom_sf"/>
</dbReference>
<protein>
    <recommendedName>
        <fullName evidence="2">3-hydroxyisobutyryl-CoA hydrolase</fullName>
        <shortName evidence="2">HIB-CoA hydrolase</shortName>
        <shortName evidence="2">HIBYL-CoA-H</shortName>
        <ecNumber evidence="2">3.1.2.4</ecNumber>
    </recommendedName>
    <alternativeName>
        <fullName evidence="2">3-hydroxyisobutyryl-coenzyme A hydrolase</fullName>
    </alternativeName>
</protein>
<dbReference type="Pfam" id="PF16113">
    <property type="entry name" value="ECH_2"/>
    <property type="match status" value="2"/>
</dbReference>
<dbReference type="EMBL" id="HG994362">
    <property type="protein sequence ID" value="CAF2261306.1"/>
    <property type="molecule type" value="Genomic_DNA"/>
</dbReference>
<dbReference type="Proteomes" id="UP001295469">
    <property type="component" value="Chromosome A08"/>
</dbReference>
<reference evidence="4" key="1">
    <citation type="submission" date="2021-01" db="EMBL/GenBank/DDBJ databases">
        <authorList>
            <consortium name="Genoscope - CEA"/>
            <person name="William W."/>
        </authorList>
    </citation>
    <scope>NUCLEOTIDE SEQUENCE</scope>
</reference>
<comment type="catalytic activity">
    <reaction evidence="2">
        <text>3-hydroxy-2-methylpropanoyl-CoA + H2O = 3-hydroxy-2-methylpropanoate + CoA + H(+)</text>
        <dbReference type="Rhea" id="RHEA:20888"/>
        <dbReference type="ChEBI" id="CHEBI:11805"/>
        <dbReference type="ChEBI" id="CHEBI:15377"/>
        <dbReference type="ChEBI" id="CHEBI:15378"/>
        <dbReference type="ChEBI" id="CHEBI:57287"/>
        <dbReference type="ChEBI" id="CHEBI:57340"/>
        <dbReference type="EC" id="3.1.2.4"/>
    </reaction>
</comment>
<gene>
    <name evidence="4" type="ORF">DARMORV10_A08P35940.1</name>
</gene>
<comment type="pathway">
    <text evidence="2">Amino-acid degradation; L-valine degradation.</text>
</comment>
<proteinExistence type="inferred from homology"/>
<dbReference type="PANTHER" id="PTHR43176:SF28">
    <property type="entry name" value="3-HYDROXYISOBUTYRYL-COA HYDROLASE"/>
    <property type="match status" value="1"/>
</dbReference>
<name>A0A817AN19_BRANA</name>
<feature type="domain" description="Enoyl-CoA hydratase/isomerase" evidence="3">
    <location>
        <begin position="390"/>
        <end position="579"/>
    </location>
</feature>
<sequence>MAQEGRNIDEQVVVGEQKGSVEWAILKRTRQLNTTASEEVLKLAEDLETWEKDDKTKLIVTQSAGDDVQMFYDGQFSSLNDIYTMYWLCYHIHTYKKTQVAIVDGICNFGSASLMFAMKFSVVTEKIDFATLEASLGFHTDCGFSYIHSRLPGHLGEFLALTGTRLNGKELVAVGMATHFVPSAKLVDLVARLWSLDSGDMDVVRSTIEEFSEKVELDKDSILNKLSIIDKCCSKESVKQIIQEFEAEGSKEGNEWVTPIMGFLKQSSPTGLKINLRSIREGRKQTLAECLKKEFRVSVNILRGTISNDAYEGARALTIDKDNRPGWNPATLDEVDDEKINLVFLPLEDDIELRIPETEDNRSVRCTTDAPSEVLCCDRVHCKLFYMTFAGEFLALTGAILNGKELVALGMATHFVPLDKVWDLMPRLARLDSGDTDVVRSTIEEFSEKVDLDEDSILNKQSIIDACFSKESVKQIIQAFEAEGSKEGNEWITPILKRLKESSPTALKINLRSIREARNQTLGDCLKKEFRITVNIMRSTISIDAFEGVRALTIAKDNCPRWNPATLDEVDDEKINLVFLPLEDDLELRIPETEENKWEGKAETSGFASVRG</sequence>
<keyword evidence="1 2" id="KW-0378">Hydrolase</keyword>
<evidence type="ECO:0000259" key="3">
    <source>
        <dbReference type="Pfam" id="PF16113"/>
    </source>
</evidence>
<evidence type="ECO:0000256" key="1">
    <source>
        <dbReference type="ARBA" id="ARBA00022801"/>
    </source>
</evidence>
<comment type="function">
    <text evidence="2">Hydrolyzes 3-hydroxyisobutyryl-CoA (HIBYL-CoA), a saline catabolite. Has high activity toward isobutyryl-CoA. Could be an isobutyryl-CoA dehydrogenase that functions in valine catabolism.</text>
</comment>
<feature type="domain" description="Enoyl-CoA hydratase/isomerase" evidence="3">
    <location>
        <begin position="22"/>
        <end position="344"/>
    </location>
</feature>
<dbReference type="GO" id="GO:0006574">
    <property type="term" value="P:L-valine catabolic process"/>
    <property type="evidence" value="ECO:0007669"/>
    <property type="project" value="UniProtKB-UniRule"/>
</dbReference>
<dbReference type="AlphaFoldDB" id="A0A817AN19"/>
<dbReference type="InterPro" id="IPR045004">
    <property type="entry name" value="ECH_dom"/>
</dbReference>
<dbReference type="PANTHER" id="PTHR43176">
    <property type="entry name" value="3-HYDROXYISOBUTYRYL-COA HYDROLASE-RELATED"/>
    <property type="match status" value="1"/>
</dbReference>
<dbReference type="InterPro" id="IPR032259">
    <property type="entry name" value="HIBYL-CoA-H"/>
</dbReference>